<dbReference type="PANTHER" id="PTHR43046:SF2">
    <property type="entry name" value="8-OXO-DGTP DIPHOSPHATASE-RELATED"/>
    <property type="match status" value="1"/>
</dbReference>
<evidence type="ECO:0000313" key="5">
    <source>
        <dbReference type="Proteomes" id="UP001597273"/>
    </source>
</evidence>
<name>A0ABW4QNU9_9BACL</name>
<dbReference type="InterPro" id="IPR000086">
    <property type="entry name" value="NUDIX_hydrolase_dom"/>
</dbReference>
<reference evidence="5" key="1">
    <citation type="journal article" date="2019" name="Int. J. Syst. Evol. Microbiol.">
        <title>The Global Catalogue of Microorganisms (GCM) 10K type strain sequencing project: providing services to taxonomists for standard genome sequencing and annotation.</title>
        <authorList>
            <consortium name="The Broad Institute Genomics Platform"/>
            <consortium name="The Broad Institute Genome Sequencing Center for Infectious Disease"/>
            <person name="Wu L."/>
            <person name="Ma J."/>
        </authorList>
    </citation>
    <scope>NUCLEOTIDE SEQUENCE [LARGE SCALE GENOMIC DNA]</scope>
    <source>
        <strain evidence="5">CGMCC 1.15475</strain>
    </source>
</reference>
<accession>A0ABW4QNU9</accession>
<comment type="caution">
    <text evidence="4">The sequence shown here is derived from an EMBL/GenBank/DDBJ whole genome shotgun (WGS) entry which is preliminary data.</text>
</comment>
<protein>
    <submittedName>
        <fullName evidence="4">NUDIX hydrolase</fullName>
    </submittedName>
</protein>
<keyword evidence="5" id="KW-1185">Reference proteome</keyword>
<dbReference type="RefSeq" id="WP_377340871.1">
    <property type="nucleotide sequence ID" value="NZ_JBHUFW010000025.1"/>
</dbReference>
<dbReference type="PROSITE" id="PS51462">
    <property type="entry name" value="NUDIX"/>
    <property type="match status" value="1"/>
</dbReference>
<dbReference type="PRINTS" id="PR00502">
    <property type="entry name" value="NUDIXFAMILY"/>
</dbReference>
<gene>
    <name evidence="4" type="ORF">ACFSDB_18120</name>
</gene>
<comment type="cofactor">
    <cofactor evidence="1">
        <name>Mg(2+)</name>
        <dbReference type="ChEBI" id="CHEBI:18420"/>
    </cofactor>
</comment>
<proteinExistence type="predicted"/>
<dbReference type="SUPFAM" id="SSF55811">
    <property type="entry name" value="Nudix"/>
    <property type="match status" value="1"/>
</dbReference>
<dbReference type="Gene3D" id="3.90.79.10">
    <property type="entry name" value="Nucleoside Triphosphate Pyrophosphohydrolase"/>
    <property type="match status" value="1"/>
</dbReference>
<dbReference type="InterPro" id="IPR020476">
    <property type="entry name" value="Nudix_hydrolase"/>
</dbReference>
<evidence type="ECO:0000256" key="1">
    <source>
        <dbReference type="ARBA" id="ARBA00001946"/>
    </source>
</evidence>
<dbReference type="Proteomes" id="UP001597273">
    <property type="component" value="Unassembled WGS sequence"/>
</dbReference>
<keyword evidence="2 4" id="KW-0378">Hydrolase</keyword>
<dbReference type="InterPro" id="IPR015797">
    <property type="entry name" value="NUDIX_hydrolase-like_dom_sf"/>
</dbReference>
<evidence type="ECO:0000313" key="4">
    <source>
        <dbReference type="EMBL" id="MFD1864814.1"/>
    </source>
</evidence>
<evidence type="ECO:0000259" key="3">
    <source>
        <dbReference type="PROSITE" id="PS51462"/>
    </source>
</evidence>
<dbReference type="EMBL" id="JBHUFW010000025">
    <property type="protein sequence ID" value="MFD1864814.1"/>
    <property type="molecule type" value="Genomic_DNA"/>
</dbReference>
<evidence type="ECO:0000256" key="2">
    <source>
        <dbReference type="ARBA" id="ARBA00022801"/>
    </source>
</evidence>
<sequence>MEMSDWKGAAGVCVNEKNEVLLVLQNISEEDGDKWAVPAGGVEPGESLEESCKREFFEETGLEVTVLEELKVRSGQYENFDVSFNVHYFRVEVTGGELNTHDPFGLILDVAWKPVGELDALDMVYPDDRALIRSMVKN</sequence>
<dbReference type="GO" id="GO:0016787">
    <property type="term" value="F:hydrolase activity"/>
    <property type="evidence" value="ECO:0007669"/>
    <property type="project" value="UniProtKB-KW"/>
</dbReference>
<dbReference type="CDD" id="cd02883">
    <property type="entry name" value="NUDIX_Hydrolase"/>
    <property type="match status" value="1"/>
</dbReference>
<dbReference type="Pfam" id="PF00293">
    <property type="entry name" value="NUDIX"/>
    <property type="match status" value="1"/>
</dbReference>
<organism evidence="4 5">
    <name type="scientific">Planococcus chinensis</name>
    <dbReference type="NCBI Taxonomy" id="272917"/>
    <lineage>
        <taxon>Bacteria</taxon>
        <taxon>Bacillati</taxon>
        <taxon>Bacillota</taxon>
        <taxon>Bacilli</taxon>
        <taxon>Bacillales</taxon>
        <taxon>Caryophanaceae</taxon>
        <taxon>Planococcus</taxon>
    </lineage>
</organism>
<dbReference type="PANTHER" id="PTHR43046">
    <property type="entry name" value="GDP-MANNOSE MANNOSYL HYDROLASE"/>
    <property type="match status" value="1"/>
</dbReference>
<feature type="domain" description="Nudix hydrolase" evidence="3">
    <location>
        <begin position="5"/>
        <end position="136"/>
    </location>
</feature>